<dbReference type="SUPFAM" id="SSF63825">
    <property type="entry name" value="YWTD domain"/>
    <property type="match status" value="1"/>
</dbReference>
<reference evidence="3 4" key="1">
    <citation type="journal article" date="2018" name="BMC Genomics">
        <title>The genome of Naegleria lovaniensis, the basis for a comparative approach to unravel pathogenicity factors of the human pathogenic amoeba N. fowleri.</title>
        <authorList>
            <person name="Liechti N."/>
            <person name="Schurch N."/>
            <person name="Bruggmann R."/>
            <person name="Wittwer M."/>
        </authorList>
    </citation>
    <scope>NUCLEOTIDE SEQUENCE [LARGE SCALE GENOMIC DNA]</scope>
    <source>
        <strain evidence="3 4">ATCC 30569</strain>
    </source>
</reference>
<dbReference type="PANTHER" id="PTHR24104:SF25">
    <property type="entry name" value="PROTEIN LIN-41"/>
    <property type="match status" value="1"/>
</dbReference>
<evidence type="ECO:0000313" key="4">
    <source>
        <dbReference type="Proteomes" id="UP000816034"/>
    </source>
</evidence>
<protein>
    <submittedName>
        <fullName evidence="3">Uncharacterized protein</fullName>
    </submittedName>
</protein>
<evidence type="ECO:0000256" key="1">
    <source>
        <dbReference type="ARBA" id="ARBA00022737"/>
    </source>
</evidence>
<dbReference type="PROSITE" id="PS51125">
    <property type="entry name" value="NHL"/>
    <property type="match status" value="1"/>
</dbReference>
<dbReference type="InterPro" id="IPR050952">
    <property type="entry name" value="TRIM-NHL_E3_ligases"/>
</dbReference>
<dbReference type="GeneID" id="68104756"/>
<dbReference type="Proteomes" id="UP000816034">
    <property type="component" value="Unassembled WGS sequence"/>
</dbReference>
<dbReference type="InterPro" id="IPR011042">
    <property type="entry name" value="6-blade_b-propeller_TolB-like"/>
</dbReference>
<feature type="repeat" description="NHL" evidence="2">
    <location>
        <begin position="271"/>
        <end position="315"/>
    </location>
</feature>
<gene>
    <name evidence="3" type="ORF">C9374_012302</name>
</gene>
<comment type="caution">
    <text evidence="3">The sequence shown here is derived from an EMBL/GenBank/DDBJ whole genome shotgun (WGS) entry which is preliminary data.</text>
</comment>
<dbReference type="Gene3D" id="2.120.10.30">
    <property type="entry name" value="TolB, C-terminal domain"/>
    <property type="match status" value="2"/>
</dbReference>
<evidence type="ECO:0000256" key="2">
    <source>
        <dbReference type="PROSITE-ProRule" id="PRU00504"/>
    </source>
</evidence>
<dbReference type="RefSeq" id="XP_044542487.1">
    <property type="nucleotide sequence ID" value="XM_044688054.1"/>
</dbReference>
<dbReference type="GO" id="GO:0043161">
    <property type="term" value="P:proteasome-mediated ubiquitin-dependent protein catabolic process"/>
    <property type="evidence" value="ECO:0007669"/>
    <property type="project" value="TreeGrafter"/>
</dbReference>
<sequence>MNEGVYSFRDGCTNNQDDNQNEPTSDVIMTITDWEYFSAHHHDDDLFRKFKEKMRSAGARKSFSTDFKYVATLGRLEIPGYGNDQFDGPFDVTVSYNHHCILVSDLNNDRIKVFDLKTKEYISSIQCISPMPKYLCIEEAYEGNTNDALLFDCDDGDAVYKYDLRRLLEYSLEEQRGEEPFDYIWKTTHTFLSAQGIAVCNHRKEVFVCDSESNCIAILNSISGDFIKRIEIDSPRGVFINSHGELLVTQKHPLNRIEILKRTENEEWTRVTTFGKYGKLVGELNNSLKLLFDEVSKNIIVSDGWNHRIQVFKHDGTVVTSYGTYGSAYVNQFKYPCGICLNEMEGELYVCDYSVHVVHIFK</sequence>
<dbReference type="AlphaFoldDB" id="A0AA88GD75"/>
<dbReference type="CDD" id="cd05819">
    <property type="entry name" value="NHL"/>
    <property type="match status" value="1"/>
</dbReference>
<keyword evidence="1" id="KW-0677">Repeat</keyword>
<dbReference type="GO" id="GO:0000209">
    <property type="term" value="P:protein polyubiquitination"/>
    <property type="evidence" value="ECO:0007669"/>
    <property type="project" value="TreeGrafter"/>
</dbReference>
<dbReference type="GO" id="GO:0008270">
    <property type="term" value="F:zinc ion binding"/>
    <property type="evidence" value="ECO:0007669"/>
    <property type="project" value="UniProtKB-KW"/>
</dbReference>
<evidence type="ECO:0000313" key="3">
    <source>
        <dbReference type="EMBL" id="KAG2373313.1"/>
    </source>
</evidence>
<dbReference type="InterPro" id="IPR001258">
    <property type="entry name" value="NHL_repeat"/>
</dbReference>
<dbReference type="EMBL" id="PYSW02000057">
    <property type="protein sequence ID" value="KAG2373313.1"/>
    <property type="molecule type" value="Genomic_DNA"/>
</dbReference>
<proteinExistence type="predicted"/>
<keyword evidence="4" id="KW-1185">Reference proteome</keyword>
<dbReference type="PANTHER" id="PTHR24104">
    <property type="entry name" value="E3 UBIQUITIN-PROTEIN LIGASE NHLRC1-RELATED"/>
    <property type="match status" value="1"/>
</dbReference>
<name>A0AA88GD75_NAELO</name>
<accession>A0AA88GD75</accession>
<organism evidence="3 4">
    <name type="scientific">Naegleria lovaniensis</name>
    <name type="common">Amoeba</name>
    <dbReference type="NCBI Taxonomy" id="51637"/>
    <lineage>
        <taxon>Eukaryota</taxon>
        <taxon>Discoba</taxon>
        <taxon>Heterolobosea</taxon>
        <taxon>Tetramitia</taxon>
        <taxon>Eutetramitia</taxon>
        <taxon>Vahlkampfiidae</taxon>
        <taxon>Naegleria</taxon>
    </lineage>
</organism>
<dbReference type="GO" id="GO:0061630">
    <property type="term" value="F:ubiquitin protein ligase activity"/>
    <property type="evidence" value="ECO:0007669"/>
    <property type="project" value="TreeGrafter"/>
</dbReference>